<dbReference type="KEGG" id="kng:KNAG_0J02500"/>
<dbReference type="GO" id="GO:0004407">
    <property type="term" value="F:histone deacetylase activity"/>
    <property type="evidence" value="ECO:0007669"/>
    <property type="project" value="EnsemblFungi"/>
</dbReference>
<dbReference type="GO" id="GO:0001403">
    <property type="term" value="P:invasive growth in response to glucose limitation"/>
    <property type="evidence" value="ECO:0007669"/>
    <property type="project" value="EnsemblFungi"/>
</dbReference>
<gene>
    <name evidence="3" type="primary">KNAG0J02500</name>
    <name evidence="3" type="ordered locus">KNAG_0J02500</name>
</gene>
<dbReference type="GeneID" id="34528084"/>
<reference evidence="4" key="2">
    <citation type="submission" date="2012-08" db="EMBL/GenBank/DDBJ databases">
        <title>Genome sequence of Kazachstania naganishii.</title>
        <authorList>
            <person name="Gordon J.L."/>
            <person name="Armisen D."/>
            <person name="Proux-Wera E."/>
            <person name="OhEigeartaigh S.S."/>
            <person name="Byrne K.P."/>
            <person name="Wolfe K.H."/>
        </authorList>
    </citation>
    <scope>NUCLEOTIDE SEQUENCE [LARGE SCALE GENOMIC DNA]</scope>
    <source>
        <strain evidence="4">ATCC MYA-139 / BCRC 22969 / CBS 8797 / CCRC 22969 / KCTC 17520 / NBRC 10181 / NCYC 3082</strain>
    </source>
</reference>
<accession>J7S9W1</accession>
<dbReference type="STRING" id="1071383.J7S9W1"/>
<evidence type="ECO:0000256" key="1">
    <source>
        <dbReference type="SAM" id="MobiDB-lite"/>
    </source>
</evidence>
<dbReference type="EMBL" id="HE978323">
    <property type="protein sequence ID" value="CCK72329.1"/>
    <property type="molecule type" value="Genomic_DNA"/>
</dbReference>
<name>J7S9W1_HUIN7</name>
<dbReference type="GO" id="GO:0000747">
    <property type="term" value="P:conjugation with cellular fusion"/>
    <property type="evidence" value="ECO:0007669"/>
    <property type="project" value="EnsemblFungi"/>
</dbReference>
<dbReference type="AlphaFoldDB" id="J7S9W1"/>
<proteinExistence type="predicted"/>
<dbReference type="PANTHER" id="PTHR28232:SF1">
    <property type="entry name" value="TRANSCRIPTIONAL REGULATORY PROTEIN RXT2"/>
    <property type="match status" value="1"/>
</dbReference>
<dbReference type="OrthoDB" id="2405722at2759"/>
<protein>
    <recommendedName>
        <fullName evidence="2">Transcriptional regulatory protein RXT2 N-terminal domain-containing protein</fullName>
    </recommendedName>
</protein>
<dbReference type="InterPro" id="IPR013904">
    <property type="entry name" value="RXT2_N"/>
</dbReference>
<dbReference type="RefSeq" id="XP_022466574.1">
    <property type="nucleotide sequence ID" value="XM_022610260.1"/>
</dbReference>
<dbReference type="Proteomes" id="UP000006310">
    <property type="component" value="Chromosome 10"/>
</dbReference>
<dbReference type="GO" id="GO:0061188">
    <property type="term" value="P:negative regulation of rDNA heterochromatin formation"/>
    <property type="evidence" value="ECO:0007669"/>
    <property type="project" value="EnsemblFungi"/>
</dbReference>
<feature type="region of interest" description="Disordered" evidence="1">
    <location>
        <begin position="372"/>
        <end position="408"/>
    </location>
</feature>
<evidence type="ECO:0000313" key="4">
    <source>
        <dbReference type="Proteomes" id="UP000006310"/>
    </source>
</evidence>
<evidence type="ECO:0000259" key="2">
    <source>
        <dbReference type="Pfam" id="PF08595"/>
    </source>
</evidence>
<feature type="compositionally biased region" description="Polar residues" evidence="1">
    <location>
        <begin position="218"/>
        <end position="228"/>
    </location>
</feature>
<sequence>MTVPSSTDAVGSELSEQDYINSFSKRILREKTGNFQSRKRSRSGATIYDTVPTGTESNWGNKLLQKSECVTRSQLYQPNLADEDKIYYNGSEHSILQRGHGQDLDEFDLNKMVNVRQILTPVASLAAIVRKKSTARTFSSKRLGELSLKTVLMLEREQDSVIRYSRLLDVFLGEYPRPLYEKTLKLKDYDHNLTLPEDEEGPDAPIVKAPRLEPAPISSPNESTTVLEQSAEDIANSTIEPEVQPKSARNSPLASDIPPARIQEEEDDEDDDPFFALPQITQRDGLELLVGKVQNFELAEQMEITRQMAQIALQRNDEFIRNLKKIRNFIDKANRVRSRILSWSREACGIQDEGVTVPNVLSVVKRGLISATTNRSMRGQDDEEGRDDTSSGRSGEYETEPQLPHQSM</sequence>
<dbReference type="GO" id="GO:2000219">
    <property type="term" value="P:positive regulation of invasive growth in response to glucose limitation"/>
    <property type="evidence" value="ECO:0007669"/>
    <property type="project" value="EnsemblFungi"/>
</dbReference>
<dbReference type="OMA" id="YNGSEHN"/>
<organism evidence="3 4">
    <name type="scientific">Huiozyma naganishii (strain ATCC MYA-139 / BCRC 22969 / CBS 8797 / KCTC 17520 / NBRC 10181 / NCYC 3082 / Yp74L-3)</name>
    <name type="common">Yeast</name>
    <name type="synonym">Kazachstania naganishii</name>
    <dbReference type="NCBI Taxonomy" id="1071383"/>
    <lineage>
        <taxon>Eukaryota</taxon>
        <taxon>Fungi</taxon>
        <taxon>Dikarya</taxon>
        <taxon>Ascomycota</taxon>
        <taxon>Saccharomycotina</taxon>
        <taxon>Saccharomycetes</taxon>
        <taxon>Saccharomycetales</taxon>
        <taxon>Saccharomycetaceae</taxon>
        <taxon>Huiozyma</taxon>
    </lineage>
</organism>
<dbReference type="GO" id="GO:0033698">
    <property type="term" value="C:Rpd3L complex"/>
    <property type="evidence" value="ECO:0007669"/>
    <property type="project" value="EnsemblFungi"/>
</dbReference>
<dbReference type="PANTHER" id="PTHR28232">
    <property type="entry name" value="TRANSCRIPTIONAL REGULATORY PROTEIN RXT2"/>
    <property type="match status" value="1"/>
</dbReference>
<evidence type="ECO:0000313" key="3">
    <source>
        <dbReference type="EMBL" id="CCK72329.1"/>
    </source>
</evidence>
<dbReference type="Pfam" id="PF08595">
    <property type="entry name" value="RXT2_N"/>
    <property type="match status" value="1"/>
</dbReference>
<reference evidence="3 4" key="1">
    <citation type="journal article" date="2011" name="Proc. Natl. Acad. Sci. U.S.A.">
        <title>Evolutionary erosion of yeast sex chromosomes by mating-type switching accidents.</title>
        <authorList>
            <person name="Gordon J.L."/>
            <person name="Armisen D."/>
            <person name="Proux-Wera E."/>
            <person name="Oheigeartaigh S.S."/>
            <person name="Byrne K.P."/>
            <person name="Wolfe K.H."/>
        </authorList>
    </citation>
    <scope>NUCLEOTIDE SEQUENCE [LARGE SCALE GENOMIC DNA]</scope>
    <source>
        <strain evidence="4">ATCC MYA-139 / BCRC 22969 / CBS 8797 / CCRC 22969 / KCTC 17520 / NBRC 10181 / NCYC 3082</strain>
    </source>
</reference>
<dbReference type="GO" id="GO:0061186">
    <property type="term" value="P:negative regulation of silent mating-type cassette heterochromatin formation"/>
    <property type="evidence" value="ECO:0007669"/>
    <property type="project" value="EnsemblFungi"/>
</dbReference>
<dbReference type="GO" id="GO:0000122">
    <property type="term" value="P:negative regulation of transcription by RNA polymerase II"/>
    <property type="evidence" value="ECO:0007669"/>
    <property type="project" value="EnsemblFungi"/>
</dbReference>
<dbReference type="InterPro" id="IPR039602">
    <property type="entry name" value="Rxt2"/>
</dbReference>
<dbReference type="HOGENOM" id="CLU_756436_0_0_1"/>
<dbReference type="GO" id="GO:0005829">
    <property type="term" value="C:cytosol"/>
    <property type="evidence" value="ECO:0007669"/>
    <property type="project" value="EnsemblFungi"/>
</dbReference>
<feature type="domain" description="Transcriptional regulatory protein RXT2 N-terminal" evidence="2">
    <location>
        <begin position="57"/>
        <end position="174"/>
    </location>
</feature>
<keyword evidence="4" id="KW-1185">Reference proteome</keyword>
<dbReference type="eggNOG" id="ENOG502QU3T">
    <property type="taxonomic scope" value="Eukaryota"/>
</dbReference>
<feature type="region of interest" description="Disordered" evidence="1">
    <location>
        <begin position="195"/>
        <end position="257"/>
    </location>
</feature>